<accession>A0A699U5H0</accession>
<protein>
    <submittedName>
        <fullName evidence="1">Uncharacterized protein</fullName>
    </submittedName>
</protein>
<name>A0A699U5H0_TANCI</name>
<feature type="non-terminal residue" evidence="1">
    <location>
        <position position="1"/>
    </location>
</feature>
<dbReference type="EMBL" id="BKCJ011301151">
    <property type="protein sequence ID" value="GFD17560.1"/>
    <property type="molecule type" value="Genomic_DNA"/>
</dbReference>
<sequence length="56" mass="6030">VLRMQSLSSPSESHLYLEVEASLYVNICADEGVEGVVAVAGDALKVFTIERFGEIS</sequence>
<organism evidence="1">
    <name type="scientific">Tanacetum cinerariifolium</name>
    <name type="common">Dalmatian daisy</name>
    <name type="synonym">Chrysanthemum cinerariifolium</name>
    <dbReference type="NCBI Taxonomy" id="118510"/>
    <lineage>
        <taxon>Eukaryota</taxon>
        <taxon>Viridiplantae</taxon>
        <taxon>Streptophyta</taxon>
        <taxon>Embryophyta</taxon>
        <taxon>Tracheophyta</taxon>
        <taxon>Spermatophyta</taxon>
        <taxon>Magnoliopsida</taxon>
        <taxon>eudicotyledons</taxon>
        <taxon>Gunneridae</taxon>
        <taxon>Pentapetalae</taxon>
        <taxon>asterids</taxon>
        <taxon>campanulids</taxon>
        <taxon>Asterales</taxon>
        <taxon>Asteraceae</taxon>
        <taxon>Asteroideae</taxon>
        <taxon>Anthemideae</taxon>
        <taxon>Anthemidinae</taxon>
        <taxon>Tanacetum</taxon>
    </lineage>
</organism>
<proteinExistence type="predicted"/>
<reference evidence="1" key="1">
    <citation type="journal article" date="2019" name="Sci. Rep.">
        <title>Draft genome of Tanacetum cinerariifolium, the natural source of mosquito coil.</title>
        <authorList>
            <person name="Yamashiro T."/>
            <person name="Shiraishi A."/>
            <person name="Satake H."/>
            <person name="Nakayama K."/>
        </authorList>
    </citation>
    <scope>NUCLEOTIDE SEQUENCE</scope>
</reference>
<dbReference type="AlphaFoldDB" id="A0A699U5H0"/>
<comment type="caution">
    <text evidence="1">The sequence shown here is derived from an EMBL/GenBank/DDBJ whole genome shotgun (WGS) entry which is preliminary data.</text>
</comment>
<gene>
    <name evidence="1" type="ORF">Tci_889529</name>
</gene>
<evidence type="ECO:0000313" key="1">
    <source>
        <dbReference type="EMBL" id="GFD17560.1"/>
    </source>
</evidence>